<dbReference type="InterPro" id="IPR052587">
    <property type="entry name" value="TELO2-interacting_protein_1"/>
</dbReference>
<evidence type="ECO:0000313" key="3">
    <source>
        <dbReference type="EMBL" id="MBY19406.1"/>
    </source>
</evidence>
<organism evidence="3">
    <name type="scientific">Schizaphis graminum</name>
    <name type="common">Green bug aphid</name>
    <dbReference type="NCBI Taxonomy" id="13262"/>
    <lineage>
        <taxon>Eukaryota</taxon>
        <taxon>Metazoa</taxon>
        <taxon>Ecdysozoa</taxon>
        <taxon>Arthropoda</taxon>
        <taxon>Hexapoda</taxon>
        <taxon>Insecta</taxon>
        <taxon>Pterygota</taxon>
        <taxon>Neoptera</taxon>
        <taxon>Paraneoptera</taxon>
        <taxon>Hemiptera</taxon>
        <taxon>Sternorrhyncha</taxon>
        <taxon>Aphidomorpha</taxon>
        <taxon>Aphidoidea</taxon>
        <taxon>Aphididae</taxon>
        <taxon>Aphidini</taxon>
        <taxon>Schizaphis</taxon>
    </lineage>
</organism>
<evidence type="ECO:0000256" key="1">
    <source>
        <dbReference type="SAM" id="MobiDB-lite"/>
    </source>
</evidence>
<sequence length="571" mass="65830">MSINAPWKQLIHFNDTSALYKIECICKLIGSYGDSNFIGRYLMDLFESKTMYRREITLIMNMVLSENSGEYHYNLVRDVIDLYLECDVWYLPTSIENNSTTNIADAQKNVVQICLMTEGLSKLVSSLPITQQHLCLIHCLYPILERVGSEHGPISLAGQAAITLLTHSGGYSNPIDLVVKNSDYLSHHFTNKLWSLSKYPEVLNALKVVMNLNSSDDLLQSFHTMVTEVLVQSCDVHCAENIHSFMKVFYIFVMCVRKQEQKCTPVTDQVEKSKSSSNCVIENILQYHKMMTLDLENNLEDEYWENKFNSDTPCENNKSNENIDEDDEENKKPLPPYIQMVLSIMKRVLHYLPSKHNSLPLQILNEGLNVISSYENQLLPMVHKIWSPLCTKFNNNTSDIVFREAFNVLTTMASTSKDFIRSRSLKQVLPTIIERLASSAKTSKGVLKGSVYFTSHKYKMQYTILNGLADFVLNLNFLEKDMYDVSNSVAHYLEKDQPVELQNKSKEFYRKLYEKHSDFVWIYLQSLYVDEYEYKSDNVRLPTIKVYSSTIFNKSNISKNVSELLEPLNVV</sequence>
<proteinExistence type="predicted"/>
<name>A0A2S2NRM8_SCHGA</name>
<dbReference type="SUPFAM" id="SSF48371">
    <property type="entry name" value="ARM repeat"/>
    <property type="match status" value="1"/>
</dbReference>
<dbReference type="AlphaFoldDB" id="A0A2S2NRM8"/>
<dbReference type="Pfam" id="PF21547">
    <property type="entry name" value="TTI1"/>
    <property type="match status" value="1"/>
</dbReference>
<dbReference type="InterPro" id="IPR057567">
    <property type="entry name" value="TPR_TTI1_C"/>
</dbReference>
<accession>A0A2S2NRM8</accession>
<dbReference type="Pfam" id="PF24181">
    <property type="entry name" value="TPR_TTI1_C"/>
    <property type="match status" value="1"/>
</dbReference>
<dbReference type="InterPro" id="IPR049362">
    <property type="entry name" value="TTI1_rpt"/>
</dbReference>
<evidence type="ECO:0000259" key="2">
    <source>
        <dbReference type="Pfam" id="PF24181"/>
    </source>
</evidence>
<gene>
    <name evidence="3" type="primary">Tti1</name>
    <name evidence="3" type="ORF">g.170887</name>
</gene>
<reference evidence="3" key="1">
    <citation type="submission" date="2018-04" db="EMBL/GenBank/DDBJ databases">
        <title>Transcriptome of Schizaphis graminum biotype I.</title>
        <authorList>
            <person name="Scully E.D."/>
            <person name="Geib S.M."/>
            <person name="Palmer N.A."/>
            <person name="Koch K."/>
            <person name="Bradshaw J."/>
            <person name="Heng-Moss T."/>
            <person name="Sarath G."/>
        </authorList>
    </citation>
    <scope>NUCLEOTIDE SEQUENCE</scope>
</reference>
<dbReference type="InterPro" id="IPR016024">
    <property type="entry name" value="ARM-type_fold"/>
</dbReference>
<dbReference type="Pfam" id="PF24176">
    <property type="entry name" value="TPR_TTI1_2nd"/>
    <property type="match status" value="1"/>
</dbReference>
<feature type="region of interest" description="Disordered" evidence="1">
    <location>
        <begin position="310"/>
        <end position="332"/>
    </location>
</feature>
<protein>
    <submittedName>
        <fullName evidence="3">TELO2-interacting protein 1</fullName>
    </submittedName>
</protein>
<dbReference type="PANTHER" id="PTHR18460:SF3">
    <property type="entry name" value="TELO2-INTERACTING PROTEIN 1 HOMOLOG"/>
    <property type="match status" value="1"/>
</dbReference>
<dbReference type="GO" id="GO:0005737">
    <property type="term" value="C:cytoplasm"/>
    <property type="evidence" value="ECO:0007669"/>
    <property type="project" value="TreeGrafter"/>
</dbReference>
<dbReference type="EMBL" id="GGMR01006787">
    <property type="protein sequence ID" value="MBY19406.1"/>
    <property type="molecule type" value="Transcribed_RNA"/>
</dbReference>
<dbReference type="PANTHER" id="PTHR18460">
    <property type="entry name" value="TEL2 INTERACTING PROTEIN 1 TTI1 FAMILY MEMBER"/>
    <property type="match status" value="1"/>
</dbReference>
<feature type="domain" description="TTI1 C-terminal TPR" evidence="2">
    <location>
        <begin position="248"/>
        <end position="521"/>
    </location>
</feature>